<sequence length="126" mass="13936">MGDTAAARVLTCSGSGSTTAVRTITAQLLHHYARGLLLNAKRISHPWARELPTVTYQADNADIHDALVDLATELRRRTDHAVHADRHGGDIDDLPRLAVVFEAADVTLRKPTRYWDTVREEGDPKT</sequence>
<evidence type="ECO:0000313" key="2">
    <source>
        <dbReference type="Proteomes" id="UP001596183"/>
    </source>
</evidence>
<accession>A0ABW0XZU5</accession>
<dbReference type="RefSeq" id="WP_381220056.1">
    <property type="nucleotide sequence ID" value="NZ_JBHSPC010000161.1"/>
</dbReference>
<name>A0ABW0XZU5_9ACTN</name>
<evidence type="ECO:0000313" key="1">
    <source>
        <dbReference type="EMBL" id="MFC5675278.1"/>
    </source>
</evidence>
<proteinExistence type="predicted"/>
<dbReference type="Proteomes" id="UP001596183">
    <property type="component" value="Unassembled WGS sequence"/>
</dbReference>
<comment type="caution">
    <text evidence="1">The sequence shown here is derived from an EMBL/GenBank/DDBJ whole genome shotgun (WGS) entry which is preliminary data.</text>
</comment>
<dbReference type="Gene3D" id="3.40.50.300">
    <property type="entry name" value="P-loop containing nucleotide triphosphate hydrolases"/>
    <property type="match status" value="1"/>
</dbReference>
<dbReference type="EMBL" id="JBHSPC010000161">
    <property type="protein sequence ID" value="MFC5675278.1"/>
    <property type="molecule type" value="Genomic_DNA"/>
</dbReference>
<organism evidence="1 2">
    <name type="scientific">Streptomyces incanus</name>
    <dbReference type="NCBI Taxonomy" id="887453"/>
    <lineage>
        <taxon>Bacteria</taxon>
        <taxon>Bacillati</taxon>
        <taxon>Actinomycetota</taxon>
        <taxon>Actinomycetes</taxon>
        <taxon>Kitasatosporales</taxon>
        <taxon>Streptomycetaceae</taxon>
        <taxon>Streptomyces</taxon>
    </lineage>
</organism>
<reference evidence="2" key="1">
    <citation type="journal article" date="2019" name="Int. J. Syst. Evol. Microbiol.">
        <title>The Global Catalogue of Microorganisms (GCM) 10K type strain sequencing project: providing services to taxonomists for standard genome sequencing and annotation.</title>
        <authorList>
            <consortium name="The Broad Institute Genomics Platform"/>
            <consortium name="The Broad Institute Genome Sequencing Center for Infectious Disease"/>
            <person name="Wu L."/>
            <person name="Ma J."/>
        </authorList>
    </citation>
    <scope>NUCLEOTIDE SEQUENCE [LARGE SCALE GENOMIC DNA]</scope>
    <source>
        <strain evidence="2">JCM 13852</strain>
    </source>
</reference>
<protein>
    <submittedName>
        <fullName evidence="1">Uncharacterized protein</fullName>
    </submittedName>
</protein>
<dbReference type="InterPro" id="IPR027417">
    <property type="entry name" value="P-loop_NTPase"/>
</dbReference>
<gene>
    <name evidence="1" type="ORF">ACFP2V_36050</name>
</gene>
<keyword evidence="2" id="KW-1185">Reference proteome</keyword>